<protein>
    <submittedName>
        <fullName evidence="6">LysR family transcriptional regulator</fullName>
    </submittedName>
</protein>
<dbReference type="Gene3D" id="1.10.10.10">
    <property type="entry name" value="Winged helix-like DNA-binding domain superfamily/Winged helix DNA-binding domain"/>
    <property type="match status" value="1"/>
</dbReference>
<keyword evidence="2" id="KW-0805">Transcription regulation</keyword>
<dbReference type="InterPro" id="IPR058163">
    <property type="entry name" value="LysR-type_TF_proteobact-type"/>
</dbReference>
<dbReference type="InterPro" id="IPR005119">
    <property type="entry name" value="LysR_subst-bd"/>
</dbReference>
<dbReference type="Gene3D" id="3.40.190.290">
    <property type="match status" value="1"/>
</dbReference>
<keyword evidence="4" id="KW-0804">Transcription</keyword>
<evidence type="ECO:0000259" key="5">
    <source>
        <dbReference type="PROSITE" id="PS50931"/>
    </source>
</evidence>
<dbReference type="CDD" id="cd08422">
    <property type="entry name" value="PBP2_CrgA_like"/>
    <property type="match status" value="1"/>
</dbReference>
<dbReference type="AlphaFoldDB" id="A0A848GZQ4"/>
<comment type="similarity">
    <text evidence="1">Belongs to the LysR transcriptional regulatory family.</text>
</comment>
<dbReference type="InterPro" id="IPR036390">
    <property type="entry name" value="WH_DNA-bd_sf"/>
</dbReference>
<dbReference type="RefSeq" id="WP_169417861.1">
    <property type="nucleotide sequence ID" value="NZ_JABBFX010000001.1"/>
</dbReference>
<evidence type="ECO:0000256" key="1">
    <source>
        <dbReference type="ARBA" id="ARBA00009437"/>
    </source>
</evidence>
<feature type="domain" description="HTH lysR-type" evidence="5">
    <location>
        <begin position="1"/>
        <end position="59"/>
    </location>
</feature>
<accession>A0A848GZQ4</accession>
<dbReference type="PANTHER" id="PTHR30537:SF35">
    <property type="entry name" value="TRANSCRIPTIONAL REGULATORY PROTEIN"/>
    <property type="match status" value="1"/>
</dbReference>
<dbReference type="FunFam" id="3.40.190.290:FF:000001">
    <property type="entry name" value="Transcriptional regulator, LysR family"/>
    <property type="match status" value="1"/>
</dbReference>
<dbReference type="FunFam" id="1.10.10.10:FF:000001">
    <property type="entry name" value="LysR family transcriptional regulator"/>
    <property type="match status" value="1"/>
</dbReference>
<dbReference type="SUPFAM" id="SSF46785">
    <property type="entry name" value="Winged helix' DNA-binding domain"/>
    <property type="match status" value="1"/>
</dbReference>
<dbReference type="GO" id="GO:0043565">
    <property type="term" value="F:sequence-specific DNA binding"/>
    <property type="evidence" value="ECO:0007669"/>
    <property type="project" value="TreeGrafter"/>
</dbReference>
<evidence type="ECO:0000256" key="2">
    <source>
        <dbReference type="ARBA" id="ARBA00023015"/>
    </source>
</evidence>
<dbReference type="EMBL" id="JABBFX010000001">
    <property type="protein sequence ID" value="NML43667.1"/>
    <property type="molecule type" value="Genomic_DNA"/>
</dbReference>
<gene>
    <name evidence="6" type="ORF">HHL11_07900</name>
</gene>
<dbReference type="InterPro" id="IPR036388">
    <property type="entry name" value="WH-like_DNA-bd_sf"/>
</dbReference>
<dbReference type="Proteomes" id="UP000541185">
    <property type="component" value="Unassembled WGS sequence"/>
</dbReference>
<name>A0A848GZQ4_9BURK</name>
<comment type="caution">
    <text evidence="6">The sequence shown here is derived from an EMBL/GenBank/DDBJ whole genome shotgun (WGS) entry which is preliminary data.</text>
</comment>
<dbReference type="PRINTS" id="PR00039">
    <property type="entry name" value="HTHLYSR"/>
</dbReference>
<sequence>MDRFLELRSFTEVVDAGSFVGAADRLGLSKAAVSRQVAELEARLGVRLLHRTTRKLSLTAEGEVFHARARQLLADMEEAEAEITSRSREAVGLLRVSAPVSFGILHLAPAWGAFRQKHPKVALEVSLSDRVADIAEEGFDLAIRIARLPSSSLVSRQLATTRMVLCASPAYLRRAGKPKHPSELERHAIVAYSYWSERDAWEFEGPEGKVTVRTTPWLRTNNGDVCRAAALQHQGIILQPTFIVGADLAAGKLVEILPQYRSITLGIHAVYQSRKHLTPKVRLLVDFLATTFRIPSWPA</sequence>
<dbReference type="PANTHER" id="PTHR30537">
    <property type="entry name" value="HTH-TYPE TRANSCRIPTIONAL REGULATOR"/>
    <property type="match status" value="1"/>
</dbReference>
<dbReference type="PROSITE" id="PS50931">
    <property type="entry name" value="HTH_LYSR"/>
    <property type="match status" value="1"/>
</dbReference>
<dbReference type="GO" id="GO:0003700">
    <property type="term" value="F:DNA-binding transcription factor activity"/>
    <property type="evidence" value="ECO:0007669"/>
    <property type="project" value="InterPro"/>
</dbReference>
<proteinExistence type="inferred from homology"/>
<evidence type="ECO:0000313" key="7">
    <source>
        <dbReference type="Proteomes" id="UP000541185"/>
    </source>
</evidence>
<reference evidence="6 7" key="1">
    <citation type="submission" date="2020-04" db="EMBL/GenBank/DDBJ databases">
        <title>Ramlibacter sp. G-1-2-2 isolated from soil.</title>
        <authorList>
            <person name="Dahal R.H."/>
        </authorList>
    </citation>
    <scope>NUCLEOTIDE SEQUENCE [LARGE SCALE GENOMIC DNA]</scope>
    <source>
        <strain evidence="6 7">G-1-2-2</strain>
    </source>
</reference>
<dbReference type="InterPro" id="IPR000847">
    <property type="entry name" value="LysR_HTH_N"/>
</dbReference>
<evidence type="ECO:0000313" key="6">
    <source>
        <dbReference type="EMBL" id="NML43667.1"/>
    </source>
</evidence>
<dbReference type="SUPFAM" id="SSF53850">
    <property type="entry name" value="Periplasmic binding protein-like II"/>
    <property type="match status" value="1"/>
</dbReference>
<keyword evidence="7" id="KW-1185">Reference proteome</keyword>
<keyword evidence="3" id="KW-0238">DNA-binding</keyword>
<organism evidence="6 7">
    <name type="scientific">Ramlibacter agri</name>
    <dbReference type="NCBI Taxonomy" id="2728837"/>
    <lineage>
        <taxon>Bacteria</taxon>
        <taxon>Pseudomonadati</taxon>
        <taxon>Pseudomonadota</taxon>
        <taxon>Betaproteobacteria</taxon>
        <taxon>Burkholderiales</taxon>
        <taxon>Comamonadaceae</taxon>
        <taxon>Ramlibacter</taxon>
    </lineage>
</organism>
<evidence type="ECO:0000256" key="3">
    <source>
        <dbReference type="ARBA" id="ARBA00023125"/>
    </source>
</evidence>
<dbReference type="Pfam" id="PF00126">
    <property type="entry name" value="HTH_1"/>
    <property type="match status" value="1"/>
</dbReference>
<dbReference type="GO" id="GO:0006351">
    <property type="term" value="P:DNA-templated transcription"/>
    <property type="evidence" value="ECO:0007669"/>
    <property type="project" value="TreeGrafter"/>
</dbReference>
<dbReference type="Pfam" id="PF03466">
    <property type="entry name" value="LysR_substrate"/>
    <property type="match status" value="1"/>
</dbReference>
<evidence type="ECO:0000256" key="4">
    <source>
        <dbReference type="ARBA" id="ARBA00023163"/>
    </source>
</evidence>